<evidence type="ECO:0000313" key="12">
    <source>
        <dbReference type="EMBL" id="KAH7276362.1"/>
    </source>
</evidence>
<keyword evidence="6 8" id="KW-0131">Cell cycle</keyword>
<reference evidence="12" key="1">
    <citation type="submission" date="2021-08" db="EMBL/GenBank/DDBJ databases">
        <title>WGS assembly of Ceratopteris richardii.</title>
        <authorList>
            <person name="Marchant D.B."/>
            <person name="Chen G."/>
            <person name="Jenkins J."/>
            <person name="Shu S."/>
            <person name="Leebens-Mack J."/>
            <person name="Grimwood J."/>
            <person name="Schmutz J."/>
            <person name="Soltis P."/>
            <person name="Soltis D."/>
            <person name="Chen Z.-H."/>
        </authorList>
    </citation>
    <scope>NUCLEOTIDE SEQUENCE</scope>
    <source>
        <strain evidence="12">Whitten #5841</strain>
        <tissue evidence="12">Leaf</tissue>
    </source>
</reference>
<keyword evidence="5 9" id="KW-0175">Coiled coil</keyword>
<gene>
    <name evidence="12" type="ORF">KP509_39G004100</name>
</gene>
<keyword evidence="7 8" id="KW-0137">Centromere</keyword>
<keyword evidence="3 8" id="KW-0132">Cell division</keyword>
<dbReference type="PANTHER" id="PTHR46681">
    <property type="entry name" value="KINETOCHORE PROTEIN NDC80 HOMOLOG"/>
    <property type="match status" value="1"/>
</dbReference>
<dbReference type="Proteomes" id="UP000825935">
    <property type="component" value="Chromosome 39"/>
</dbReference>
<evidence type="ECO:0000259" key="11">
    <source>
        <dbReference type="Pfam" id="PF03801"/>
    </source>
</evidence>
<dbReference type="GO" id="GO:0051315">
    <property type="term" value="P:attachment of mitotic spindle microtubules to kinetochore"/>
    <property type="evidence" value="ECO:0007669"/>
    <property type="project" value="UniProtKB-UniRule"/>
</dbReference>
<evidence type="ECO:0000313" key="13">
    <source>
        <dbReference type="Proteomes" id="UP000825935"/>
    </source>
</evidence>
<comment type="subunit">
    <text evidence="8">Component of the NDC80 complex.</text>
</comment>
<dbReference type="Pfam" id="PF03801">
    <property type="entry name" value="Ndc80_HEC"/>
    <property type="match status" value="1"/>
</dbReference>
<evidence type="ECO:0000256" key="2">
    <source>
        <dbReference type="ARBA" id="ARBA00022454"/>
    </source>
</evidence>
<dbReference type="Gene3D" id="1.10.418.30">
    <property type="entry name" value="Ncd80 complex, Ncd80 subunit"/>
    <property type="match status" value="1"/>
</dbReference>
<feature type="coiled-coil region" evidence="9">
    <location>
        <begin position="436"/>
        <end position="502"/>
    </location>
</feature>
<evidence type="ECO:0000256" key="5">
    <source>
        <dbReference type="ARBA" id="ARBA00023054"/>
    </source>
</evidence>
<protein>
    <recommendedName>
        <fullName evidence="8">Kinetochore protein NDC80</fullName>
    </recommendedName>
</protein>
<dbReference type="GO" id="GO:0051301">
    <property type="term" value="P:cell division"/>
    <property type="evidence" value="ECO:0007669"/>
    <property type="project" value="UniProtKB-UniRule"/>
</dbReference>
<evidence type="ECO:0000256" key="1">
    <source>
        <dbReference type="ARBA" id="ARBA00007050"/>
    </source>
</evidence>
<keyword evidence="2 8" id="KW-0158">Chromosome</keyword>
<comment type="function">
    <text evidence="8">Acts as a component of the essential kinetochore-associated NDC80 complex, which is required for chromosome segregation and spindle checkpoint activity.</text>
</comment>
<feature type="compositionally biased region" description="Low complexity" evidence="10">
    <location>
        <begin position="10"/>
        <end position="30"/>
    </location>
</feature>
<dbReference type="AlphaFoldDB" id="A0A8T2PXT9"/>
<sequence length="551" mass="63535">MNRRAKTRNVPSSRPSAAPGRPSVSRRSSVVYGRSTPARVDARPINDKNFQVASMRKLVEYLTTHGYSYPIPPKLLPSGKDIHNMIEFLIHEMDPTFRLVKLEDDVPLFFKTFYYPFQISKSALYAAGSPHSWPNLLAALVWLVDLIIANEREAETKIQGEASYEHEIFARSYKYFMLGDDEACEALDQQIQAQQDEEIEALQKEAEQTAQQVMELDSKLQALESEPSPLASLETKKSMLLSDICKFNAYIQDIKSRKSGVDKKIEGHKQQVQAKEKELETLNSENQDLSQRVSQQIINVEEFDRMARELQRVEEDLQSAISFRKEKDKEAWDAEALWSKKLKQLEMLSLNCNTAMKRLNLPFEMHLNSRGETAQDLLGIDIKHMIRPQIRALQEDIEKSTREKWNKATDLLKENSVKEDSLNEKRASNLQLVSRKNELEAACKKKQESMESIESALERIHVQMREDEEKLKTMEHEGEEKLENMKKEKSQMEAITEQELQQESSKLLSLMEAVNVHVEQIDARCNAVSTAVEDLRQMASNNYIRKLKWSL</sequence>
<dbReference type="GO" id="GO:0031262">
    <property type="term" value="C:Ndc80 complex"/>
    <property type="evidence" value="ECO:0007669"/>
    <property type="project" value="UniProtKB-UniRule"/>
</dbReference>
<dbReference type="EMBL" id="CM035444">
    <property type="protein sequence ID" value="KAH7276362.1"/>
    <property type="molecule type" value="Genomic_DNA"/>
</dbReference>
<evidence type="ECO:0000256" key="6">
    <source>
        <dbReference type="ARBA" id="ARBA00023306"/>
    </source>
</evidence>
<evidence type="ECO:0000256" key="9">
    <source>
        <dbReference type="SAM" id="Coils"/>
    </source>
</evidence>
<comment type="caution">
    <text evidence="12">The sequence shown here is derived from an EMBL/GenBank/DDBJ whole genome shotgun (WGS) entry which is preliminary data.</text>
</comment>
<feature type="coiled-coil region" evidence="9">
    <location>
        <begin position="265"/>
        <end position="320"/>
    </location>
</feature>
<accession>A0A8T2PXT9</accession>
<comment type="subcellular location">
    <subcellularLocation>
        <location evidence="8">Chromosome</location>
        <location evidence="8">Centromere</location>
        <location evidence="8">Kinetochore</location>
    </subcellularLocation>
    <subcellularLocation>
        <location evidence="8">Nucleus</location>
    </subcellularLocation>
</comment>
<evidence type="ECO:0000256" key="8">
    <source>
        <dbReference type="RuleBase" id="RU368072"/>
    </source>
</evidence>
<evidence type="ECO:0000256" key="10">
    <source>
        <dbReference type="SAM" id="MobiDB-lite"/>
    </source>
</evidence>
<proteinExistence type="inferred from homology"/>
<name>A0A8T2PXT9_CERRI</name>
<dbReference type="OMA" id="PSHKFQK"/>
<dbReference type="OrthoDB" id="7459479at2759"/>
<evidence type="ECO:0000256" key="3">
    <source>
        <dbReference type="ARBA" id="ARBA00022618"/>
    </source>
</evidence>
<dbReference type="InterPro" id="IPR038273">
    <property type="entry name" value="Ndc80_sf"/>
</dbReference>
<feature type="domain" description="Kinetochore protein Ndc80 CH" evidence="11">
    <location>
        <begin position="33"/>
        <end position="149"/>
    </location>
</feature>
<comment type="similarity">
    <text evidence="1 8">Belongs to the NDC80/HEC1 family.</text>
</comment>
<dbReference type="PANTHER" id="PTHR46681:SF1">
    <property type="entry name" value="KINETOCHORE PROTEIN NDC80 HOMOLOG"/>
    <property type="match status" value="1"/>
</dbReference>
<dbReference type="InterPro" id="IPR055260">
    <property type="entry name" value="Ndc80_CH"/>
</dbReference>
<dbReference type="InterPro" id="IPR055307">
    <property type="entry name" value="NDC80_plants"/>
</dbReference>
<organism evidence="12 13">
    <name type="scientific">Ceratopteris richardii</name>
    <name type="common">Triangle waterfern</name>
    <dbReference type="NCBI Taxonomy" id="49495"/>
    <lineage>
        <taxon>Eukaryota</taxon>
        <taxon>Viridiplantae</taxon>
        <taxon>Streptophyta</taxon>
        <taxon>Embryophyta</taxon>
        <taxon>Tracheophyta</taxon>
        <taxon>Polypodiopsida</taxon>
        <taxon>Polypodiidae</taxon>
        <taxon>Polypodiales</taxon>
        <taxon>Pteridineae</taxon>
        <taxon>Pteridaceae</taxon>
        <taxon>Parkerioideae</taxon>
        <taxon>Ceratopteris</taxon>
    </lineage>
</organism>
<feature type="region of interest" description="Disordered" evidence="10">
    <location>
        <begin position="1"/>
        <end position="30"/>
    </location>
</feature>
<keyword evidence="13" id="KW-1185">Reference proteome</keyword>
<keyword evidence="8" id="KW-0995">Kinetochore</keyword>
<evidence type="ECO:0000256" key="4">
    <source>
        <dbReference type="ARBA" id="ARBA00022776"/>
    </source>
</evidence>
<evidence type="ECO:0000256" key="7">
    <source>
        <dbReference type="ARBA" id="ARBA00023328"/>
    </source>
</evidence>
<keyword evidence="8" id="KW-0539">Nucleus</keyword>
<keyword evidence="4 8" id="KW-0498">Mitosis</keyword>
<feature type="coiled-coil region" evidence="9">
    <location>
        <begin position="184"/>
        <end position="226"/>
    </location>
</feature>
<dbReference type="GO" id="GO:0005634">
    <property type="term" value="C:nucleus"/>
    <property type="evidence" value="ECO:0007669"/>
    <property type="project" value="UniProtKB-SubCell"/>
</dbReference>